<proteinExistence type="predicted"/>
<evidence type="ECO:0000313" key="3">
    <source>
        <dbReference type="Proteomes" id="UP000298030"/>
    </source>
</evidence>
<dbReference type="AlphaFoldDB" id="A0A4Y7T848"/>
<feature type="region of interest" description="Disordered" evidence="1">
    <location>
        <begin position="555"/>
        <end position="592"/>
    </location>
</feature>
<feature type="compositionally biased region" description="Basic residues" evidence="1">
    <location>
        <begin position="633"/>
        <end position="645"/>
    </location>
</feature>
<reference evidence="2 3" key="1">
    <citation type="journal article" date="2019" name="Nat. Ecol. Evol.">
        <title>Megaphylogeny resolves global patterns of mushroom evolution.</title>
        <authorList>
            <person name="Varga T."/>
            <person name="Krizsan K."/>
            <person name="Foldi C."/>
            <person name="Dima B."/>
            <person name="Sanchez-Garcia M."/>
            <person name="Sanchez-Ramirez S."/>
            <person name="Szollosi G.J."/>
            <person name="Szarkandi J.G."/>
            <person name="Papp V."/>
            <person name="Albert L."/>
            <person name="Andreopoulos W."/>
            <person name="Angelini C."/>
            <person name="Antonin V."/>
            <person name="Barry K.W."/>
            <person name="Bougher N.L."/>
            <person name="Buchanan P."/>
            <person name="Buyck B."/>
            <person name="Bense V."/>
            <person name="Catcheside P."/>
            <person name="Chovatia M."/>
            <person name="Cooper J."/>
            <person name="Damon W."/>
            <person name="Desjardin D."/>
            <person name="Finy P."/>
            <person name="Geml J."/>
            <person name="Haridas S."/>
            <person name="Hughes K."/>
            <person name="Justo A."/>
            <person name="Karasinski D."/>
            <person name="Kautmanova I."/>
            <person name="Kiss B."/>
            <person name="Kocsube S."/>
            <person name="Kotiranta H."/>
            <person name="LaButti K.M."/>
            <person name="Lechner B.E."/>
            <person name="Liimatainen K."/>
            <person name="Lipzen A."/>
            <person name="Lukacs Z."/>
            <person name="Mihaltcheva S."/>
            <person name="Morgado L.N."/>
            <person name="Niskanen T."/>
            <person name="Noordeloos M.E."/>
            <person name="Ohm R.A."/>
            <person name="Ortiz-Santana B."/>
            <person name="Ovrebo C."/>
            <person name="Racz N."/>
            <person name="Riley R."/>
            <person name="Savchenko A."/>
            <person name="Shiryaev A."/>
            <person name="Soop K."/>
            <person name="Spirin V."/>
            <person name="Szebenyi C."/>
            <person name="Tomsovsky M."/>
            <person name="Tulloss R.E."/>
            <person name="Uehling J."/>
            <person name="Grigoriev I.V."/>
            <person name="Vagvolgyi C."/>
            <person name="Papp T."/>
            <person name="Martin F.M."/>
            <person name="Miettinen O."/>
            <person name="Hibbett D.S."/>
            <person name="Nagy L.G."/>
        </authorList>
    </citation>
    <scope>NUCLEOTIDE SEQUENCE [LARGE SCALE GENOMIC DNA]</scope>
    <source>
        <strain evidence="2 3">FP101781</strain>
    </source>
</reference>
<dbReference type="Pfam" id="PF18759">
    <property type="entry name" value="Plavaka"/>
    <property type="match status" value="1"/>
</dbReference>
<dbReference type="STRING" id="71717.A0A4Y7T848"/>
<dbReference type="InterPro" id="IPR041078">
    <property type="entry name" value="Plavaka"/>
</dbReference>
<evidence type="ECO:0000313" key="2">
    <source>
        <dbReference type="EMBL" id="TEB29739.1"/>
    </source>
</evidence>
<protein>
    <submittedName>
        <fullName evidence="2">Uncharacterized protein</fullName>
    </submittedName>
</protein>
<comment type="caution">
    <text evidence="2">The sequence shown here is derived from an EMBL/GenBank/DDBJ whole genome shotgun (WGS) entry which is preliminary data.</text>
</comment>
<evidence type="ECO:0000256" key="1">
    <source>
        <dbReference type="SAM" id="MobiDB-lite"/>
    </source>
</evidence>
<name>A0A4Y7T848_COPMI</name>
<feature type="region of interest" description="Disordered" evidence="1">
    <location>
        <begin position="633"/>
        <end position="658"/>
    </location>
</feature>
<feature type="compositionally biased region" description="Basic residues" evidence="1">
    <location>
        <begin position="568"/>
        <end position="578"/>
    </location>
</feature>
<organism evidence="2 3">
    <name type="scientific">Coprinellus micaceus</name>
    <name type="common">Glistening ink-cap mushroom</name>
    <name type="synonym">Coprinus micaceus</name>
    <dbReference type="NCBI Taxonomy" id="71717"/>
    <lineage>
        <taxon>Eukaryota</taxon>
        <taxon>Fungi</taxon>
        <taxon>Dikarya</taxon>
        <taxon>Basidiomycota</taxon>
        <taxon>Agaricomycotina</taxon>
        <taxon>Agaricomycetes</taxon>
        <taxon>Agaricomycetidae</taxon>
        <taxon>Agaricales</taxon>
        <taxon>Agaricineae</taxon>
        <taxon>Psathyrellaceae</taxon>
        <taxon>Coprinellus</taxon>
    </lineage>
</organism>
<feature type="non-terminal residue" evidence="2">
    <location>
        <position position="1"/>
    </location>
</feature>
<dbReference type="EMBL" id="QPFP01000026">
    <property type="protein sequence ID" value="TEB29739.1"/>
    <property type="molecule type" value="Genomic_DNA"/>
</dbReference>
<feature type="non-terminal residue" evidence="2">
    <location>
        <position position="906"/>
    </location>
</feature>
<keyword evidence="3" id="KW-1185">Reference proteome</keyword>
<accession>A0A4Y7T848</accession>
<sequence>NPLGPFPNLSSFELGEWFVNRGAQFSVQSLQCLVKLAQRPSFAQDISNANWPRIFRALSEGTEIGHSPSEPDEWVDDDGWESTPISISVPLSKSTTSHVTGTLYYRSIVSILREKVLNSSDMRLFHYEPSEVLWQPDYSTRATRIHSELYNSEAFLRTHQELQDSPAPPGCKLQRVVAALMFWSDATHVSSFSDQKLWPGYMAFGNESKYRRCRPSEHLCHNIAYFSDLPDGLKDLITSKTTGGNVPDKLMHFCKQEMLHAQWKILLDDEEFREAVKNGIVLKCPDNEERRFYIRIFTYSADYQEKVLIATIRGTNGLCPCPRCLVSKTDLSQMGTAQDLVLREEAPRKDDGARLALVRTARDKMLVDCLGLSNPAVDGPLKAQSLQPVSNAFSIPNIFASGVDIFGALVVDQMHEFEQGVWKDLFIHLLRVLVASGPGESLAHVLDRRFRLVPSFGRTIRRFSDNVSEQKRKTARDYEDLLQCAIPVFDGILANESHSAATLSLLAVCAEWHALAKLRMHTDDTLQLLQDTTVKLGSEFRSFLDGVCQEVATEELDSEKEAREAQQKKTKAAQKTRNAKAAESSSPALQQGKTLSLTKPKFHFLGDYVKTIQLFGTTDNYSTETGELMHRSSKRWYRRSSKRNPRKEVVRHERKGAAGRRPDIHHYIGINENKPISLLSFANRPDASDLQDPLLKTFIHGLQAHLLTRLTQGHNIPNLDPTRVYFKNHRIFSHKIMRLKYTTYDVRRGEDVIHLNADTCNIMVQNPKYISDQKVPPYLYGHVLGIFHADANYSGELGQVPALPIRVEFLWVRWYESVNNAEPKGPLECITFPDITSPDSTTFIDPMSALRAAHVIPRFSRGRKYSDGNGLSKLAKDGNEWSQYYVNRFVDRDMYMRYKIGMAVGH</sequence>
<dbReference type="Proteomes" id="UP000298030">
    <property type="component" value="Unassembled WGS sequence"/>
</dbReference>
<gene>
    <name evidence="2" type="ORF">FA13DRAFT_1584662</name>
</gene>
<dbReference type="OrthoDB" id="3208495at2759"/>